<feature type="domain" description="EGF-like" evidence="7">
    <location>
        <begin position="184"/>
        <end position="222"/>
    </location>
</feature>
<dbReference type="SUPFAM" id="SSF57196">
    <property type="entry name" value="EGF/Laminin"/>
    <property type="match status" value="1"/>
</dbReference>
<dbReference type="Pfam" id="PF23283">
    <property type="entry name" value="D8C_UMOD"/>
    <property type="match status" value="1"/>
</dbReference>
<dbReference type="Pfam" id="PF12947">
    <property type="entry name" value="EGF_3"/>
    <property type="match status" value="1"/>
</dbReference>
<comment type="caution">
    <text evidence="8">The sequence shown here is derived from an EMBL/GenBank/DDBJ whole genome shotgun (WGS) entry which is preliminary data.</text>
</comment>
<dbReference type="CDD" id="cd00054">
    <property type="entry name" value="EGF_CA"/>
    <property type="match status" value="1"/>
</dbReference>
<evidence type="ECO:0000313" key="9">
    <source>
        <dbReference type="Proteomes" id="UP000275408"/>
    </source>
</evidence>
<organism evidence="8 9">
    <name type="scientific">Pocillopora damicornis</name>
    <name type="common">Cauliflower coral</name>
    <name type="synonym">Millepora damicornis</name>
    <dbReference type="NCBI Taxonomy" id="46731"/>
    <lineage>
        <taxon>Eukaryota</taxon>
        <taxon>Metazoa</taxon>
        <taxon>Cnidaria</taxon>
        <taxon>Anthozoa</taxon>
        <taxon>Hexacorallia</taxon>
        <taxon>Scleractinia</taxon>
        <taxon>Astrocoeniina</taxon>
        <taxon>Pocilloporidae</taxon>
        <taxon>Pocillopora</taxon>
    </lineage>
</organism>
<dbReference type="InterPro" id="IPR057774">
    <property type="entry name" value="D8C_UMOD/GP2/OIT3-like"/>
</dbReference>
<evidence type="ECO:0000256" key="3">
    <source>
        <dbReference type="ARBA" id="ARBA00022737"/>
    </source>
</evidence>
<feature type="chain" id="PRO_5018283728" description="EGF-like domain-containing protein" evidence="6">
    <location>
        <begin position="24"/>
        <end position="349"/>
    </location>
</feature>
<dbReference type="STRING" id="46731.A0A3M6UMQ0"/>
<dbReference type="InterPro" id="IPR000742">
    <property type="entry name" value="EGF"/>
</dbReference>
<evidence type="ECO:0000256" key="2">
    <source>
        <dbReference type="ARBA" id="ARBA00022729"/>
    </source>
</evidence>
<dbReference type="SMART" id="SM00179">
    <property type="entry name" value="EGF_CA"/>
    <property type="match status" value="1"/>
</dbReference>
<accession>A0A3M6UMQ0</accession>
<evidence type="ECO:0000256" key="4">
    <source>
        <dbReference type="ARBA" id="ARBA00023157"/>
    </source>
</evidence>
<keyword evidence="2 6" id="KW-0732">Signal</keyword>
<evidence type="ECO:0000313" key="8">
    <source>
        <dbReference type="EMBL" id="RMX54902.1"/>
    </source>
</evidence>
<protein>
    <recommendedName>
        <fullName evidence="7">EGF-like domain-containing protein</fullName>
    </recommendedName>
</protein>
<dbReference type="InterPro" id="IPR000152">
    <property type="entry name" value="EGF-type_Asp/Asn_hydroxyl_site"/>
</dbReference>
<dbReference type="InterPro" id="IPR024731">
    <property type="entry name" value="NELL2-like_EGF"/>
</dbReference>
<dbReference type="SUPFAM" id="SSF56496">
    <property type="entry name" value="Fibrinogen C-terminal domain-like"/>
    <property type="match status" value="1"/>
</dbReference>
<dbReference type="SMART" id="SM00181">
    <property type="entry name" value="EGF"/>
    <property type="match status" value="1"/>
</dbReference>
<dbReference type="FunFam" id="2.10.25.10:FF:000038">
    <property type="entry name" value="Fibrillin 2"/>
    <property type="match status" value="1"/>
</dbReference>
<dbReference type="NCBIfam" id="NF040941">
    <property type="entry name" value="GGGWT_bact"/>
    <property type="match status" value="1"/>
</dbReference>
<dbReference type="Gene3D" id="2.10.25.10">
    <property type="entry name" value="Laminin"/>
    <property type="match status" value="1"/>
</dbReference>
<dbReference type="PROSITE" id="PS00010">
    <property type="entry name" value="ASX_HYDROXYL"/>
    <property type="match status" value="1"/>
</dbReference>
<dbReference type="PROSITE" id="PS50026">
    <property type="entry name" value="EGF_3"/>
    <property type="match status" value="1"/>
</dbReference>
<keyword evidence="4" id="KW-1015">Disulfide bond</keyword>
<name>A0A3M6UMQ0_POCDA</name>
<proteinExistence type="predicted"/>
<reference evidence="8 9" key="1">
    <citation type="journal article" date="2018" name="Sci. Rep.">
        <title>Comparative analysis of the Pocillopora damicornis genome highlights role of immune system in coral evolution.</title>
        <authorList>
            <person name="Cunning R."/>
            <person name="Bay R.A."/>
            <person name="Gillette P."/>
            <person name="Baker A.C."/>
            <person name="Traylor-Knowles N."/>
        </authorList>
    </citation>
    <scope>NUCLEOTIDE SEQUENCE [LARGE SCALE GENOMIC DNA]</scope>
    <source>
        <strain evidence="8">RSMAS</strain>
        <tissue evidence="8">Whole animal</tissue>
    </source>
</reference>
<dbReference type="GO" id="GO:0005509">
    <property type="term" value="F:calcium ion binding"/>
    <property type="evidence" value="ECO:0007669"/>
    <property type="project" value="InterPro"/>
</dbReference>
<sequence>MPRKNIVFMVVLISLTSVLQSHASQRCRIDSYSIYQMMLKGHTFKTFKAQAGSLDCRHACLADIRCQSYNVVMFENLCELNNRSKEARPEDFIKSENRYHFGKVSERVPLASIPELPGYSCKEIKASEQEQAVSGNYWLDPIRSGNSILAYCDMETEIADYCVKHQCAEHAMCVNGDMKYTCAYIDECTEGSHSCHNDASCKNTAGSYVCTCNSGYLGDGFNCIPEECQNYKSLTTKTRNTKYFATSKEDLLCDNKLGPGWFRFQGAAGKVMPTKCISWKSCGTLRPGWLNGGHPRMEDGKVSRKVNFRSIDNCAFKTTTIQVRNCGSFFVYYLHNAPSGGCQRYCGTD</sequence>
<dbReference type="InterPro" id="IPR001881">
    <property type="entry name" value="EGF-like_Ca-bd_dom"/>
</dbReference>
<gene>
    <name evidence="8" type="ORF">pdam_00015086</name>
</gene>
<keyword evidence="9" id="KW-1185">Reference proteome</keyword>
<evidence type="ECO:0000256" key="5">
    <source>
        <dbReference type="PROSITE-ProRule" id="PRU00076"/>
    </source>
</evidence>
<dbReference type="PANTHER" id="PTHR36191">
    <property type="entry name" value="ENDO/EXONUCLEASE/PHOSPHATASE DOMAIN-CONTAINING PROTEIN-RELATED"/>
    <property type="match status" value="1"/>
</dbReference>
<dbReference type="PANTHER" id="PTHR36191:SF4">
    <property type="entry name" value="VWFD DOMAIN-CONTAINING PROTEIN"/>
    <property type="match status" value="1"/>
</dbReference>
<evidence type="ECO:0000256" key="1">
    <source>
        <dbReference type="ARBA" id="ARBA00022536"/>
    </source>
</evidence>
<dbReference type="InterPro" id="IPR036056">
    <property type="entry name" value="Fibrinogen-like_C"/>
</dbReference>
<dbReference type="Gene3D" id="3.30.750.130">
    <property type="match status" value="1"/>
</dbReference>
<dbReference type="OrthoDB" id="5965958at2759"/>
<feature type="signal peptide" evidence="6">
    <location>
        <begin position="1"/>
        <end position="23"/>
    </location>
</feature>
<dbReference type="AlphaFoldDB" id="A0A3M6UMQ0"/>
<keyword evidence="1 5" id="KW-0245">EGF-like domain</keyword>
<dbReference type="Proteomes" id="UP000275408">
    <property type="component" value="Unassembled WGS sequence"/>
</dbReference>
<evidence type="ECO:0000256" key="6">
    <source>
        <dbReference type="SAM" id="SignalP"/>
    </source>
</evidence>
<keyword evidence="3" id="KW-0677">Repeat</keyword>
<dbReference type="EMBL" id="RCHS01001168">
    <property type="protein sequence ID" value="RMX54902.1"/>
    <property type="molecule type" value="Genomic_DNA"/>
</dbReference>
<comment type="caution">
    <text evidence="5">Lacks conserved residue(s) required for the propagation of feature annotation.</text>
</comment>
<evidence type="ECO:0000259" key="7">
    <source>
        <dbReference type="PROSITE" id="PS50026"/>
    </source>
</evidence>